<dbReference type="EMBL" id="MU069515">
    <property type="protein sequence ID" value="KAF5840393.1"/>
    <property type="molecule type" value="Genomic_DNA"/>
</dbReference>
<evidence type="ECO:0000256" key="1">
    <source>
        <dbReference type="SAM" id="Coils"/>
    </source>
</evidence>
<dbReference type="Proteomes" id="UP000815325">
    <property type="component" value="Unassembled WGS sequence"/>
</dbReference>
<comment type="caution">
    <text evidence="2">The sequence shown here is derived from an EMBL/GenBank/DDBJ whole genome shotgun (WGS) entry which is preliminary data.</text>
</comment>
<keyword evidence="1" id="KW-0175">Coiled coil</keyword>
<dbReference type="PANTHER" id="PTHR23159">
    <property type="entry name" value="CENTROSOMAL PROTEIN 2"/>
    <property type="match status" value="1"/>
</dbReference>
<organism evidence="2 3">
    <name type="scientific">Dunaliella salina</name>
    <name type="common">Green alga</name>
    <name type="synonym">Protococcus salinus</name>
    <dbReference type="NCBI Taxonomy" id="3046"/>
    <lineage>
        <taxon>Eukaryota</taxon>
        <taxon>Viridiplantae</taxon>
        <taxon>Chlorophyta</taxon>
        <taxon>core chlorophytes</taxon>
        <taxon>Chlorophyceae</taxon>
        <taxon>CS clade</taxon>
        <taxon>Chlamydomonadales</taxon>
        <taxon>Dunaliellaceae</taxon>
        <taxon>Dunaliella</taxon>
    </lineage>
</organism>
<proteinExistence type="predicted"/>
<dbReference type="PANTHER" id="PTHR23159:SF31">
    <property type="entry name" value="CENTROSOME-ASSOCIATED PROTEIN CEP250 ISOFORM X1"/>
    <property type="match status" value="1"/>
</dbReference>
<accession>A0ABQ7H0L5</accession>
<sequence>MVFEAEIDRLRQGVTHQSATMDTHAQLTWQLQTDLHHAKAQAQRAMAEVEEVRRQSLAEADRVRMQSQAEADAVRRQSQAEIQAAKAEAEACKRQAQLDAEADIRKALADAEGSRAQLEAQLAADVAAARAESEDYCKQLDKYRQDLQAQAQADIQTAMAALDEAEERAAAAEARAAAAQAQADDAESQKDSVIAELQNIAAQVDDVAARQENQGKTQADLMAALVASKARLSEMHALEGLYCEARDELERLDKENLELRDMWQSGVAELGRSRILEGLPAGSHSLLPDSLLPAYTGTKKSAKGKKKNGWIQEYMSDGGMPARSLPGSSPSSLPDMAYLGPSSRMYPPDPDSFVYVRVGGGYDPKHVGTEELPKASGWVPKDVVKVVQAFRHAYKLHYPDWVAWEPLLLLIDEVYRAYQKRLPVPFKPRVPANMAPQLQLPHVVQSSRIAGLKRQLENMRRSLGMRSSRDTNTLKKIAEKEYHLTRQLDEAIEQNVQLRRAVSQLNG</sequence>
<gene>
    <name evidence="2" type="ORF">DUNSADRAFT_16941</name>
</gene>
<evidence type="ECO:0000313" key="3">
    <source>
        <dbReference type="Proteomes" id="UP000815325"/>
    </source>
</evidence>
<feature type="coiled-coil region" evidence="1">
    <location>
        <begin position="35"/>
        <end position="214"/>
    </location>
</feature>
<name>A0ABQ7H0L5_DUNSA</name>
<keyword evidence="3" id="KW-1185">Reference proteome</keyword>
<reference evidence="2" key="1">
    <citation type="submission" date="2017-08" db="EMBL/GenBank/DDBJ databases">
        <authorList>
            <person name="Polle J.E."/>
            <person name="Barry K."/>
            <person name="Cushman J."/>
            <person name="Schmutz J."/>
            <person name="Tran D."/>
            <person name="Hathwaick L.T."/>
            <person name="Yim W.C."/>
            <person name="Jenkins J."/>
            <person name="Mckie-Krisberg Z.M."/>
            <person name="Prochnik S."/>
            <person name="Lindquist E."/>
            <person name="Dockter R.B."/>
            <person name="Adam C."/>
            <person name="Molina H."/>
            <person name="Bunkerborg J."/>
            <person name="Jin E."/>
            <person name="Buchheim M."/>
            <person name="Magnuson J."/>
        </authorList>
    </citation>
    <scope>NUCLEOTIDE SEQUENCE</scope>
    <source>
        <strain evidence="2">CCAP 19/18</strain>
    </source>
</reference>
<protein>
    <submittedName>
        <fullName evidence="2">Uncharacterized protein</fullName>
    </submittedName>
</protein>
<evidence type="ECO:0000313" key="2">
    <source>
        <dbReference type="EMBL" id="KAF5840393.1"/>
    </source>
</evidence>